<dbReference type="Proteomes" id="UP000001631">
    <property type="component" value="Unassembled WGS sequence"/>
</dbReference>
<accession>C0NQE6</accession>
<proteinExistence type="predicted"/>
<name>C0NQE6_AJECG</name>
<dbReference type="VEuPathDB" id="FungiDB:I7I50_03420"/>
<feature type="region of interest" description="Disordered" evidence="1">
    <location>
        <begin position="271"/>
        <end position="293"/>
    </location>
</feature>
<dbReference type="GeneID" id="69038750"/>
<feature type="compositionally biased region" description="Basic and acidic residues" evidence="1">
    <location>
        <begin position="280"/>
        <end position="293"/>
    </location>
</feature>
<keyword evidence="3" id="KW-1185">Reference proteome</keyword>
<sequence length="345" mass="39409">MHLTLIRDMYLSPSALFTSDYLLLNARGVSSTATTLCLFLYDTQLPRVRRSASNINTSSYTSIQIIATHIGTPVFYISFEQASKIFRIFVSLRRDAFIQNLFYHASSAIDLYFEYVGYLHISRHRYSRIIVKMCENTFTEYDDCKHWVNQVKLCDKFEKGERNKHCSNVPPATNQDKKPGSDCPKCHKRVPDHLDWTKIKEPEDESRVRLQFMAQEHEVSALCRGSTLLAGARRRFLQPPDQRGSSDSGHLTLTVHVALFEDKLLSFVVPRQRNSSGQSGERERGSMDRHPSSFELTRWERTWDFGSSSNDAYHRAASGAGDIDNSMGGAMFNTMNNNNNNRPGD</sequence>
<dbReference type="RefSeq" id="XP_045286899.1">
    <property type="nucleotide sequence ID" value="XM_045432783.1"/>
</dbReference>
<organism evidence="2 3">
    <name type="scientific">Ajellomyces capsulatus (strain G186AR / H82 / ATCC MYA-2454 / RMSCC 2432)</name>
    <name type="common">Darling's disease fungus</name>
    <name type="synonym">Histoplasma capsulatum</name>
    <dbReference type="NCBI Taxonomy" id="447093"/>
    <lineage>
        <taxon>Eukaryota</taxon>
        <taxon>Fungi</taxon>
        <taxon>Dikarya</taxon>
        <taxon>Ascomycota</taxon>
        <taxon>Pezizomycotina</taxon>
        <taxon>Eurotiomycetes</taxon>
        <taxon>Eurotiomycetidae</taxon>
        <taxon>Onygenales</taxon>
        <taxon>Ajellomycetaceae</taxon>
        <taxon>Histoplasma</taxon>
    </lineage>
</organism>
<gene>
    <name evidence="2" type="ORF">HCBG_05734</name>
</gene>
<reference evidence="2" key="1">
    <citation type="submission" date="2009-02" db="EMBL/GenBank/DDBJ databases">
        <title>The Genome Sequence of Ajellomyces capsulatus strain G186AR.</title>
        <authorList>
            <consortium name="The Broad Institute Genome Sequencing Platform"/>
            <person name="Champion M."/>
            <person name="Cuomo C."/>
            <person name="Ma L.-J."/>
            <person name="Henn M.R."/>
            <person name="Sil A."/>
            <person name="Goldman B."/>
            <person name="Young S.K."/>
            <person name="Kodira C.D."/>
            <person name="Zeng Q."/>
            <person name="Koehrsen M."/>
            <person name="Alvarado L."/>
            <person name="Berlin A."/>
            <person name="Borenstein D."/>
            <person name="Chen Z."/>
            <person name="Engels R."/>
            <person name="Freedman E."/>
            <person name="Gellesch M."/>
            <person name="Goldberg J."/>
            <person name="Griggs A."/>
            <person name="Gujja S."/>
            <person name="Heiman D."/>
            <person name="Hepburn T."/>
            <person name="Howarth C."/>
            <person name="Jen D."/>
            <person name="Larson L."/>
            <person name="Lewis B."/>
            <person name="Mehta T."/>
            <person name="Park D."/>
            <person name="Pearson M."/>
            <person name="Roberts A."/>
            <person name="Saif S."/>
            <person name="Shea T."/>
            <person name="Shenoy N."/>
            <person name="Sisk P."/>
            <person name="Stolte C."/>
            <person name="Sykes S."/>
            <person name="Walk T."/>
            <person name="White J."/>
            <person name="Yandava C."/>
            <person name="Klein B."/>
            <person name="McEwen J.G."/>
            <person name="Puccia R."/>
            <person name="Goldman G.H."/>
            <person name="Felipe M.S."/>
            <person name="Nino-Vega G."/>
            <person name="San-Blas G."/>
            <person name="Taylor J."/>
            <person name="Mendoza L."/>
            <person name="Galagan J."/>
            <person name="Nusbaum C."/>
            <person name="Birren B."/>
        </authorList>
    </citation>
    <scope>NUCLEOTIDE SEQUENCE</scope>
    <source>
        <strain evidence="2">G186AR</strain>
    </source>
</reference>
<dbReference type="AlphaFoldDB" id="C0NQE6"/>
<evidence type="ECO:0000313" key="2">
    <source>
        <dbReference type="EMBL" id="EEH06418.1"/>
    </source>
</evidence>
<dbReference type="InParanoid" id="C0NQE6"/>
<feature type="region of interest" description="Disordered" evidence="1">
    <location>
        <begin position="165"/>
        <end position="184"/>
    </location>
</feature>
<evidence type="ECO:0000313" key="3">
    <source>
        <dbReference type="Proteomes" id="UP000001631"/>
    </source>
</evidence>
<evidence type="ECO:0000256" key="1">
    <source>
        <dbReference type="SAM" id="MobiDB-lite"/>
    </source>
</evidence>
<protein>
    <submittedName>
        <fullName evidence="2">Uncharacterized protein</fullName>
    </submittedName>
</protein>
<dbReference type="HOGENOM" id="CLU_804019_0_0_1"/>
<dbReference type="EMBL" id="GG663369">
    <property type="protein sequence ID" value="EEH06418.1"/>
    <property type="molecule type" value="Genomic_DNA"/>
</dbReference>